<gene>
    <name evidence="2" type="ORF">OOJ09_31480</name>
</gene>
<organism evidence="2 3">
    <name type="scientific">Mesorhizobium qingshengii</name>
    <dbReference type="NCBI Taxonomy" id="1165689"/>
    <lineage>
        <taxon>Bacteria</taxon>
        <taxon>Pseudomonadati</taxon>
        <taxon>Pseudomonadota</taxon>
        <taxon>Alphaproteobacteria</taxon>
        <taxon>Hyphomicrobiales</taxon>
        <taxon>Phyllobacteriaceae</taxon>
        <taxon>Mesorhizobium</taxon>
    </lineage>
</organism>
<dbReference type="GO" id="GO:0004519">
    <property type="term" value="F:endonuclease activity"/>
    <property type="evidence" value="ECO:0007669"/>
    <property type="project" value="UniProtKB-KW"/>
</dbReference>
<keyword evidence="2" id="KW-0255">Endonuclease</keyword>
<feature type="domain" description="Restriction endonuclease type II NotI" evidence="1">
    <location>
        <begin position="26"/>
        <end position="210"/>
    </location>
</feature>
<dbReference type="EMBL" id="JAPFQA010000037">
    <property type="protein sequence ID" value="MCZ8548699.1"/>
    <property type="molecule type" value="Genomic_DNA"/>
</dbReference>
<sequence>MAGRLVEFFGYAPLDPEGLKHAVAKTCPFVKAPCIKPNHGGCSLEQGNEEPVIICPNRLYANDHAILGDVAIQAFGAGVKLTSAQAIKEAKADGVLTGKEVAVFGKYWGSELSIPKPKTDEEDDTGGFYIDYVMARLDTSGAMAEFTACEIQTIDTTNSYRDQVAALLKGEQYVDAKGRSPGWTGAGLNWANVSKRILPQLIYKGYVLRREKFCGKGLFFVCPTAVLKRIRARLGTKLLEYPIAAGTITFQAYDIGDAVPAGETRQLVKGETFTTTVEQVAYAFVSPVNLPDMGVYERAIIKALIPKKEPKKPIVAGA</sequence>
<name>A0ABT4R4E4_9HYPH</name>
<proteinExistence type="predicted"/>
<evidence type="ECO:0000313" key="2">
    <source>
        <dbReference type="EMBL" id="MCZ8548699.1"/>
    </source>
</evidence>
<dbReference type="Proteomes" id="UP001152178">
    <property type="component" value="Unassembled WGS sequence"/>
</dbReference>
<protein>
    <submittedName>
        <fullName evidence="2">NotI family restriction endonuclease</fullName>
    </submittedName>
</protein>
<dbReference type="Pfam" id="PF12183">
    <property type="entry name" value="NotI"/>
    <property type="match status" value="1"/>
</dbReference>
<comment type="caution">
    <text evidence="2">The sequence shown here is derived from an EMBL/GenBank/DDBJ whole genome shotgun (WGS) entry which is preliminary data.</text>
</comment>
<dbReference type="RefSeq" id="WP_269908947.1">
    <property type="nucleotide sequence ID" value="NZ_JAPFQA010000037.1"/>
</dbReference>
<keyword evidence="3" id="KW-1185">Reference proteome</keyword>
<accession>A0ABT4R4E4</accession>
<evidence type="ECO:0000313" key="3">
    <source>
        <dbReference type="Proteomes" id="UP001152178"/>
    </source>
</evidence>
<evidence type="ECO:0000259" key="1">
    <source>
        <dbReference type="Pfam" id="PF12183"/>
    </source>
</evidence>
<keyword evidence="2" id="KW-0378">Hydrolase</keyword>
<reference evidence="2" key="1">
    <citation type="submission" date="2022-11" db="EMBL/GenBank/DDBJ databases">
        <authorList>
            <person name="Coimbra C."/>
        </authorList>
    </citation>
    <scope>NUCLEOTIDE SEQUENCE</scope>
    <source>
        <strain evidence="2">Jales19</strain>
    </source>
</reference>
<keyword evidence="2" id="KW-0540">Nuclease</keyword>
<dbReference type="InterPro" id="IPR022009">
    <property type="entry name" value="Resctriction_endonuc_II_NotI"/>
</dbReference>